<comment type="caution">
    <text evidence="2">The sequence shown here is derived from an EMBL/GenBank/DDBJ whole genome shotgun (WGS) entry which is preliminary data.</text>
</comment>
<dbReference type="Proteomes" id="UP000581769">
    <property type="component" value="Unassembled WGS sequence"/>
</dbReference>
<dbReference type="AlphaFoldDB" id="A0A840IQU0"/>
<dbReference type="SUPFAM" id="SSF51735">
    <property type="entry name" value="NAD(P)-binding Rossmann-fold domains"/>
    <property type="match status" value="1"/>
</dbReference>
<evidence type="ECO:0000313" key="3">
    <source>
        <dbReference type="Proteomes" id="UP000581769"/>
    </source>
</evidence>
<dbReference type="InterPro" id="IPR008927">
    <property type="entry name" value="6-PGluconate_DH-like_C_sf"/>
</dbReference>
<protein>
    <submittedName>
        <fullName evidence="2">3-hydroxyisobutyrate dehydrogenase-like beta-hydroxyacid dehydrogenase</fullName>
    </submittedName>
</protein>
<dbReference type="SUPFAM" id="SSF48179">
    <property type="entry name" value="6-phosphogluconate dehydrogenase C-terminal domain-like"/>
    <property type="match status" value="1"/>
</dbReference>
<dbReference type="Gene3D" id="1.10.1040.10">
    <property type="entry name" value="N-(1-d-carboxylethyl)-l-norvaline Dehydrogenase, domain 2"/>
    <property type="match status" value="1"/>
</dbReference>
<dbReference type="InterPro" id="IPR013328">
    <property type="entry name" value="6PGD_dom2"/>
</dbReference>
<dbReference type="InterPro" id="IPR036291">
    <property type="entry name" value="NAD(P)-bd_dom_sf"/>
</dbReference>
<dbReference type="RefSeq" id="WP_184779104.1">
    <property type="nucleotide sequence ID" value="NZ_JACHMG010000001.1"/>
</dbReference>
<evidence type="ECO:0000313" key="2">
    <source>
        <dbReference type="EMBL" id="MBB4684193.1"/>
    </source>
</evidence>
<name>A0A840IQU0_9PSEU</name>
<evidence type="ECO:0000259" key="1">
    <source>
        <dbReference type="Pfam" id="PF09130"/>
    </source>
</evidence>
<keyword evidence="3" id="KW-1185">Reference proteome</keyword>
<accession>A0A840IQU0</accession>
<feature type="domain" description="Phosphogluconate dehydrogenase NAD-binding putative C-terminal" evidence="1">
    <location>
        <begin position="191"/>
        <end position="260"/>
    </location>
</feature>
<organism evidence="2 3">
    <name type="scientific">Amycolatopsis jiangsuensis</name>
    <dbReference type="NCBI Taxonomy" id="1181879"/>
    <lineage>
        <taxon>Bacteria</taxon>
        <taxon>Bacillati</taxon>
        <taxon>Actinomycetota</taxon>
        <taxon>Actinomycetes</taxon>
        <taxon>Pseudonocardiales</taxon>
        <taxon>Pseudonocardiaceae</taxon>
        <taxon>Amycolatopsis</taxon>
    </lineage>
</organism>
<dbReference type="Pfam" id="PF09130">
    <property type="entry name" value="DUF1932"/>
    <property type="match status" value="1"/>
</dbReference>
<proteinExistence type="predicted"/>
<reference evidence="2 3" key="1">
    <citation type="submission" date="2020-08" db="EMBL/GenBank/DDBJ databases">
        <title>Sequencing the genomes of 1000 actinobacteria strains.</title>
        <authorList>
            <person name="Klenk H.-P."/>
        </authorList>
    </citation>
    <scope>NUCLEOTIDE SEQUENCE [LARGE SCALE GENOMIC DNA]</scope>
    <source>
        <strain evidence="2 3">DSM 45859</strain>
    </source>
</reference>
<sequence>MADTEIPVALLHPGAMGAAVGAALSGRGVPVGWVAQGRGPASRRRAAGSGLTELPDFAALAGCRIVLSVCPPSAAADVASRVAATGFAGIYVDANAISPGHAVALGELFGPDVTVVDGGIVGPPPHSAGTTRLYLSGDGDAPATVADLFDGTPLRAIVLNGPCGQASALKLGFASYNKLTFALAAQSYALAAHHGVDGQLRELAREVLPDTPLGNPAQLVSAGQKAWRWEGEMTEIAAAVGAADLAPELVAAVGELFARWREHRDDADVTVAQLLAALRLSAR</sequence>
<dbReference type="EMBL" id="JACHMG010000001">
    <property type="protein sequence ID" value="MBB4684193.1"/>
    <property type="molecule type" value="Genomic_DNA"/>
</dbReference>
<dbReference type="InterPro" id="IPR015814">
    <property type="entry name" value="Pgluconate_DH_NAD-bd_C"/>
</dbReference>
<dbReference type="Gene3D" id="3.40.50.720">
    <property type="entry name" value="NAD(P)-binding Rossmann-like Domain"/>
    <property type="match status" value="1"/>
</dbReference>
<gene>
    <name evidence="2" type="ORF">BJY18_001678</name>
</gene>